<evidence type="ECO:0000256" key="1">
    <source>
        <dbReference type="SAM" id="SignalP"/>
    </source>
</evidence>
<evidence type="ECO:0000313" key="2">
    <source>
        <dbReference type="EMBL" id="SDL83999.1"/>
    </source>
</evidence>
<dbReference type="STRING" id="563176.SAMN04488090_1946"/>
<keyword evidence="3" id="KW-1185">Reference proteome</keyword>
<feature type="chain" id="PRO_5011455807" description="Adhesin domain-containing protein" evidence="1">
    <location>
        <begin position="21"/>
        <end position="359"/>
    </location>
</feature>
<evidence type="ECO:0008006" key="4">
    <source>
        <dbReference type="Google" id="ProtNLM"/>
    </source>
</evidence>
<name>A0A1G9NC42_9BACT</name>
<reference evidence="2 3" key="1">
    <citation type="submission" date="2016-10" db="EMBL/GenBank/DDBJ databases">
        <authorList>
            <person name="de Groot N.N."/>
        </authorList>
    </citation>
    <scope>NUCLEOTIDE SEQUENCE [LARGE SCALE GENOMIC DNA]</scope>
    <source>
        <strain evidence="2 3">DSM 21668</strain>
    </source>
</reference>
<feature type="signal peptide" evidence="1">
    <location>
        <begin position="1"/>
        <end position="20"/>
    </location>
</feature>
<evidence type="ECO:0000313" key="3">
    <source>
        <dbReference type="Proteomes" id="UP000198901"/>
    </source>
</evidence>
<dbReference type="Proteomes" id="UP000198901">
    <property type="component" value="Unassembled WGS sequence"/>
</dbReference>
<protein>
    <recommendedName>
        <fullName evidence="4">Adhesin domain-containing protein</fullName>
    </recommendedName>
</protein>
<dbReference type="OrthoDB" id="1117657at2"/>
<dbReference type="EMBL" id="FNGS01000003">
    <property type="protein sequence ID" value="SDL83999.1"/>
    <property type="molecule type" value="Genomic_DNA"/>
</dbReference>
<dbReference type="AlphaFoldDB" id="A0A1G9NC42"/>
<keyword evidence="1" id="KW-0732">Signal</keyword>
<dbReference type="RefSeq" id="WP_143011070.1">
    <property type="nucleotide sequence ID" value="NZ_FNGS01000003.1"/>
</dbReference>
<sequence>MKRLFSGVWLALLLTAPAWASDVSGTLAERKRTIVKSFSVSGKDNLYLSNQHGDVRIHIWDKNEVRAEILIQGFGKDDEEAQKFIDAVEIDESRNGNQIRLETRYNEPKGNWNWKNLGWGRSEESKTRGVRISYSVNMPKYVALELQNRFANAQLADFSAPLRVNTQYGNFVADRLMSTDNDIRVEYGNATIKELNEGNLKIQYSKLDLEKADRLRLINNYGSLLVNEVGDLDATIQYSKGKIGKLKEQARLNINYSDNVQLPVLMRTVRKVDVRSNYTSVRLPVGDSQDMDFDVTVSYANFGYPNNLPIAFDVKDDGSGEDGKHRYVPKMTKTYKGKVGKGGCTVRIVSNYGAVKFVD</sequence>
<organism evidence="2 3">
    <name type="scientific">Siphonobacter aquaeclarae</name>
    <dbReference type="NCBI Taxonomy" id="563176"/>
    <lineage>
        <taxon>Bacteria</taxon>
        <taxon>Pseudomonadati</taxon>
        <taxon>Bacteroidota</taxon>
        <taxon>Cytophagia</taxon>
        <taxon>Cytophagales</taxon>
        <taxon>Cytophagaceae</taxon>
        <taxon>Siphonobacter</taxon>
    </lineage>
</organism>
<accession>A0A1G9NC42</accession>
<gene>
    <name evidence="2" type="ORF">SAMN04488090_1946</name>
</gene>
<proteinExistence type="predicted"/>